<keyword evidence="4" id="KW-1185">Reference proteome</keyword>
<reference evidence="3" key="2">
    <citation type="submission" date="2021-08" db="EMBL/GenBank/DDBJ databases">
        <authorList>
            <person name="Tani A."/>
            <person name="Ola A."/>
            <person name="Ogura Y."/>
            <person name="Katsura K."/>
            <person name="Hayashi T."/>
        </authorList>
    </citation>
    <scope>NUCLEOTIDE SEQUENCE</scope>
    <source>
        <strain evidence="3">KCTC 52305</strain>
    </source>
</reference>
<evidence type="ECO:0000313" key="3">
    <source>
        <dbReference type="EMBL" id="GJD48739.1"/>
    </source>
</evidence>
<feature type="chain" id="PRO_5045709506" evidence="2">
    <location>
        <begin position="23"/>
        <end position="174"/>
    </location>
</feature>
<gene>
    <name evidence="3" type="ORF">OPKNFCMD_1463</name>
</gene>
<protein>
    <submittedName>
        <fullName evidence="3">Uncharacterized protein</fullName>
    </submittedName>
</protein>
<feature type="compositionally biased region" description="Pro residues" evidence="1">
    <location>
        <begin position="113"/>
        <end position="122"/>
    </location>
</feature>
<evidence type="ECO:0000256" key="2">
    <source>
        <dbReference type="SAM" id="SignalP"/>
    </source>
</evidence>
<organism evidence="3 4">
    <name type="scientific">Methylobacterium crusticola</name>
    <dbReference type="NCBI Taxonomy" id="1697972"/>
    <lineage>
        <taxon>Bacteria</taxon>
        <taxon>Pseudomonadati</taxon>
        <taxon>Pseudomonadota</taxon>
        <taxon>Alphaproteobacteria</taxon>
        <taxon>Hyphomicrobiales</taxon>
        <taxon>Methylobacteriaceae</taxon>
        <taxon>Methylobacterium</taxon>
    </lineage>
</organism>
<dbReference type="EMBL" id="BPQH01000004">
    <property type="protein sequence ID" value="GJD48739.1"/>
    <property type="molecule type" value="Genomic_DNA"/>
</dbReference>
<dbReference type="Proteomes" id="UP001055167">
    <property type="component" value="Unassembled WGS sequence"/>
</dbReference>
<comment type="caution">
    <text evidence="3">The sequence shown here is derived from an EMBL/GenBank/DDBJ whole genome shotgun (WGS) entry which is preliminary data.</text>
</comment>
<feature type="region of interest" description="Disordered" evidence="1">
    <location>
        <begin position="61"/>
        <end position="136"/>
    </location>
</feature>
<keyword evidence="2" id="KW-0732">Signal</keyword>
<feature type="compositionally biased region" description="Low complexity" evidence="1">
    <location>
        <begin position="61"/>
        <end position="95"/>
    </location>
</feature>
<evidence type="ECO:0000256" key="1">
    <source>
        <dbReference type="SAM" id="MobiDB-lite"/>
    </source>
</evidence>
<dbReference type="RefSeq" id="WP_238313046.1">
    <property type="nucleotide sequence ID" value="NZ_BPQH01000004.1"/>
</dbReference>
<evidence type="ECO:0000313" key="4">
    <source>
        <dbReference type="Proteomes" id="UP001055167"/>
    </source>
</evidence>
<name>A0ABQ4QVM7_9HYPH</name>
<sequence length="174" mass="16458">MTPTRLVGLAAALALLPALAEAQGGASGPVDLCRELVAFVRPKPADAPAGGPAAQPNVAVQAPAAQGSGPPQPSSAAGEAQQKSGLSGPVPQAGPGASGPQGQGQAGAQAAPAGPPPPPGPSPGQVAQVEAAAGANDPVACRAAAQSLRRAGVAMPAPLLALAALDPRFLAPAR</sequence>
<reference evidence="3" key="1">
    <citation type="journal article" date="2021" name="Front. Microbiol.">
        <title>Comprehensive Comparative Genomics and Phenotyping of Methylobacterium Species.</title>
        <authorList>
            <person name="Alessa O."/>
            <person name="Ogura Y."/>
            <person name="Fujitani Y."/>
            <person name="Takami H."/>
            <person name="Hayashi T."/>
            <person name="Sahin N."/>
            <person name="Tani A."/>
        </authorList>
    </citation>
    <scope>NUCLEOTIDE SEQUENCE</scope>
    <source>
        <strain evidence="3">KCTC 52305</strain>
    </source>
</reference>
<feature type="signal peptide" evidence="2">
    <location>
        <begin position="1"/>
        <end position="22"/>
    </location>
</feature>
<proteinExistence type="predicted"/>
<accession>A0ABQ4QVM7</accession>
<feature type="compositionally biased region" description="Low complexity" evidence="1">
    <location>
        <begin position="123"/>
        <end position="135"/>
    </location>
</feature>
<feature type="compositionally biased region" description="Gly residues" evidence="1">
    <location>
        <begin position="96"/>
        <end position="105"/>
    </location>
</feature>